<evidence type="ECO:0000313" key="4">
    <source>
        <dbReference type="Proteomes" id="UP000077315"/>
    </source>
</evidence>
<gene>
    <name evidence="3" type="ORF">PHYBLDRAFT_66791</name>
</gene>
<dbReference type="PANTHER" id="PTHR39405">
    <property type="entry name" value="DSC E3 UBIQUITIN LIGASE COMPLEX SUBUNIT 4"/>
    <property type="match status" value="1"/>
</dbReference>
<keyword evidence="1" id="KW-0472">Membrane</keyword>
<keyword evidence="1" id="KW-1133">Transmembrane helix</keyword>
<dbReference type="RefSeq" id="XP_018287282.1">
    <property type="nucleotide sequence ID" value="XM_018441687.1"/>
</dbReference>
<evidence type="ECO:0000259" key="2">
    <source>
        <dbReference type="Pfam" id="PF08508"/>
    </source>
</evidence>
<dbReference type="STRING" id="763407.A0A162TK75"/>
<evidence type="ECO:0000256" key="1">
    <source>
        <dbReference type="SAM" id="Phobius"/>
    </source>
</evidence>
<dbReference type="Proteomes" id="UP000077315">
    <property type="component" value="Unassembled WGS sequence"/>
</dbReference>
<sequence>MLLQKTGCGCQSLPWAFHQNHLMSIPAKRDVLRSLDYLLYCHFVYLYFLDASLFLFCIRMFLQLVSSQLEQNSSRPCSQQLLSPRSFARSLRTALGIVTAGYLGCLLMHLTFEPGQPGILIDFIGNQQLPTTMRLITLDSVVYIGQIIRIFISSSLSQTLVNSSIATTLAVPPALVPALGSDRITLMLPSERTQNEENCDDLFYHPGLVVDISLRSSVRNVMYADMEDPHTARDGSDRLPV</sequence>
<dbReference type="InterPro" id="IPR013715">
    <property type="entry name" value="DUF1746"/>
</dbReference>
<keyword evidence="1" id="KW-0812">Transmembrane</keyword>
<reference evidence="4" key="1">
    <citation type="submission" date="2015-06" db="EMBL/GenBank/DDBJ databases">
        <title>Expansion of signal transduction pathways in fungi by whole-genome duplication.</title>
        <authorList>
            <consortium name="DOE Joint Genome Institute"/>
            <person name="Corrochano L.M."/>
            <person name="Kuo A."/>
            <person name="Marcet-Houben M."/>
            <person name="Polaino S."/>
            <person name="Salamov A."/>
            <person name="Villalobos J.M."/>
            <person name="Alvarez M.I."/>
            <person name="Avalos J."/>
            <person name="Benito E.P."/>
            <person name="Benoit I."/>
            <person name="Burger G."/>
            <person name="Camino L.P."/>
            <person name="Canovas D."/>
            <person name="Cerda-Olmedo E."/>
            <person name="Cheng J.-F."/>
            <person name="Dominguez A."/>
            <person name="Elias M."/>
            <person name="Eslava A.P."/>
            <person name="Glaser F."/>
            <person name="Grimwood J."/>
            <person name="Gutierrez G."/>
            <person name="Heitman J."/>
            <person name="Henrissat B."/>
            <person name="Iturriaga E.A."/>
            <person name="Lang B.F."/>
            <person name="Lavin J.L."/>
            <person name="Lee S."/>
            <person name="Li W."/>
            <person name="Lindquist E."/>
            <person name="Lopez-Garcia S."/>
            <person name="Luque E.M."/>
            <person name="Marcos A.T."/>
            <person name="Martin J."/>
            <person name="McCluskey K."/>
            <person name="Medina H.R."/>
            <person name="Miralles-Duran A."/>
            <person name="Miyazaki A."/>
            <person name="Munoz-Torres E."/>
            <person name="Oguiza J.A."/>
            <person name="Ohm R."/>
            <person name="Olmedo M."/>
            <person name="Orejas M."/>
            <person name="Ortiz-Castellanos L."/>
            <person name="Pisabarro A.G."/>
            <person name="Rodriguez-Romero J."/>
            <person name="Ruiz-Herrera J."/>
            <person name="Ruiz-Vazquez R."/>
            <person name="Sanz C."/>
            <person name="Schackwitz W."/>
            <person name="Schmutz J."/>
            <person name="Shahriari M."/>
            <person name="Shelest E."/>
            <person name="Silva-Franco F."/>
            <person name="Soanes D."/>
            <person name="Syed K."/>
            <person name="Tagua V.G."/>
            <person name="Talbot N.J."/>
            <person name="Thon M."/>
            <person name="De vries R.P."/>
            <person name="Wiebenga A."/>
            <person name="Yadav J.S."/>
            <person name="Braun E.L."/>
            <person name="Baker S."/>
            <person name="Garre V."/>
            <person name="Horwitz B."/>
            <person name="Torres-Martinez S."/>
            <person name="Idnurm A."/>
            <person name="Herrera-Estrella A."/>
            <person name="Gabaldon T."/>
            <person name="Grigoriev I.V."/>
        </authorList>
    </citation>
    <scope>NUCLEOTIDE SEQUENCE [LARGE SCALE GENOMIC DNA]</scope>
    <source>
        <strain evidence="4">NRRL 1555(-)</strain>
    </source>
</reference>
<keyword evidence="4" id="KW-1185">Reference proteome</keyword>
<evidence type="ECO:0000313" key="3">
    <source>
        <dbReference type="EMBL" id="OAD69242.1"/>
    </source>
</evidence>
<dbReference type="Pfam" id="PF08508">
    <property type="entry name" value="DUF1746"/>
    <property type="match status" value="1"/>
</dbReference>
<accession>A0A162TK75</accession>
<feature type="transmembrane region" description="Helical" evidence="1">
    <location>
        <begin position="37"/>
        <end position="62"/>
    </location>
</feature>
<dbReference type="GO" id="GO:0044695">
    <property type="term" value="C:Dsc E3 ubiquitin ligase complex"/>
    <property type="evidence" value="ECO:0007669"/>
    <property type="project" value="InterPro"/>
</dbReference>
<dbReference type="GO" id="GO:0032933">
    <property type="term" value="P:SREBP signaling pathway"/>
    <property type="evidence" value="ECO:0007669"/>
    <property type="project" value="InterPro"/>
</dbReference>
<dbReference type="InParanoid" id="A0A162TK75"/>
<dbReference type="GO" id="GO:0005783">
    <property type="term" value="C:endoplasmic reticulum"/>
    <property type="evidence" value="ECO:0007669"/>
    <property type="project" value="TreeGrafter"/>
</dbReference>
<dbReference type="VEuPathDB" id="FungiDB:PHYBLDRAFT_66791"/>
<dbReference type="PANTHER" id="PTHR39405:SF1">
    <property type="entry name" value="DSC E3 UBIQUITIN LIGASE COMPLEX SUBUNIT 4"/>
    <property type="match status" value="1"/>
</dbReference>
<feature type="domain" description="DUF1746" evidence="2">
    <location>
        <begin position="34"/>
        <end position="148"/>
    </location>
</feature>
<proteinExistence type="predicted"/>
<name>A0A162TK75_PHYB8</name>
<dbReference type="OrthoDB" id="5428737at2759"/>
<organism evidence="3 4">
    <name type="scientific">Phycomyces blakesleeanus (strain ATCC 8743b / DSM 1359 / FGSC 10004 / NBRC 33097 / NRRL 1555)</name>
    <dbReference type="NCBI Taxonomy" id="763407"/>
    <lineage>
        <taxon>Eukaryota</taxon>
        <taxon>Fungi</taxon>
        <taxon>Fungi incertae sedis</taxon>
        <taxon>Mucoromycota</taxon>
        <taxon>Mucoromycotina</taxon>
        <taxon>Mucoromycetes</taxon>
        <taxon>Mucorales</taxon>
        <taxon>Phycomycetaceae</taxon>
        <taxon>Phycomyces</taxon>
    </lineage>
</organism>
<dbReference type="EMBL" id="KV440992">
    <property type="protein sequence ID" value="OAD69242.1"/>
    <property type="molecule type" value="Genomic_DNA"/>
</dbReference>
<dbReference type="AlphaFoldDB" id="A0A162TK75"/>
<protein>
    <recommendedName>
        <fullName evidence="2">DUF1746 domain-containing protein</fullName>
    </recommendedName>
</protein>
<dbReference type="GeneID" id="29002593"/>
<dbReference type="InterPro" id="IPR038967">
    <property type="entry name" value="Dsc4-like"/>
</dbReference>